<dbReference type="PROSITE" id="PS00108">
    <property type="entry name" value="PROTEIN_KINASE_ST"/>
    <property type="match status" value="1"/>
</dbReference>
<dbReference type="EMBL" id="ML769554">
    <property type="protein sequence ID" value="KAE9394240.1"/>
    <property type="molecule type" value="Genomic_DNA"/>
</dbReference>
<gene>
    <name evidence="7" type="ORF">BT96DRAFT_827985</name>
</gene>
<dbReference type="GO" id="GO:0004674">
    <property type="term" value="F:protein serine/threonine kinase activity"/>
    <property type="evidence" value="ECO:0007669"/>
    <property type="project" value="UniProtKB-EC"/>
</dbReference>
<dbReference type="Gene3D" id="3.30.200.20">
    <property type="entry name" value="Phosphorylase Kinase, domain 1"/>
    <property type="match status" value="1"/>
</dbReference>
<keyword evidence="8" id="KW-1185">Reference proteome</keyword>
<dbReference type="OrthoDB" id="3359639at2759"/>
<evidence type="ECO:0000313" key="7">
    <source>
        <dbReference type="EMBL" id="KAE9394240.1"/>
    </source>
</evidence>
<dbReference type="PROSITE" id="PS50011">
    <property type="entry name" value="PROTEIN_KINASE_DOM"/>
    <property type="match status" value="1"/>
</dbReference>
<feature type="domain" description="Protein kinase" evidence="6">
    <location>
        <begin position="58"/>
        <end position="353"/>
    </location>
</feature>
<keyword evidence="7" id="KW-0808">Transferase</keyword>
<comment type="catalytic activity">
    <reaction evidence="3">
        <text>L-threonyl-[protein] + ATP = O-phospho-L-threonyl-[protein] + ADP + H(+)</text>
        <dbReference type="Rhea" id="RHEA:46608"/>
        <dbReference type="Rhea" id="RHEA-COMP:11060"/>
        <dbReference type="Rhea" id="RHEA-COMP:11605"/>
        <dbReference type="ChEBI" id="CHEBI:15378"/>
        <dbReference type="ChEBI" id="CHEBI:30013"/>
        <dbReference type="ChEBI" id="CHEBI:30616"/>
        <dbReference type="ChEBI" id="CHEBI:61977"/>
        <dbReference type="ChEBI" id="CHEBI:456216"/>
        <dbReference type="EC" id="2.7.11.1"/>
    </reaction>
</comment>
<keyword evidence="1" id="KW-0597">Phosphoprotein</keyword>
<dbReference type="Proteomes" id="UP000799118">
    <property type="component" value="Unassembled WGS sequence"/>
</dbReference>
<dbReference type="GO" id="GO:0005856">
    <property type="term" value="C:cytoskeleton"/>
    <property type="evidence" value="ECO:0007669"/>
    <property type="project" value="TreeGrafter"/>
</dbReference>
<reference evidence="7" key="1">
    <citation type="journal article" date="2019" name="Environ. Microbiol.">
        <title>Fungal ecological strategies reflected in gene transcription - a case study of two litter decomposers.</title>
        <authorList>
            <person name="Barbi F."/>
            <person name="Kohler A."/>
            <person name="Barry K."/>
            <person name="Baskaran P."/>
            <person name="Daum C."/>
            <person name="Fauchery L."/>
            <person name="Ihrmark K."/>
            <person name="Kuo A."/>
            <person name="LaButti K."/>
            <person name="Lipzen A."/>
            <person name="Morin E."/>
            <person name="Grigoriev I.V."/>
            <person name="Henrissat B."/>
            <person name="Lindahl B."/>
            <person name="Martin F."/>
        </authorList>
    </citation>
    <scope>NUCLEOTIDE SEQUENCE</scope>
    <source>
        <strain evidence="7">JB14</strain>
    </source>
</reference>
<dbReference type="Gene3D" id="1.10.510.10">
    <property type="entry name" value="Transferase(Phosphotransferase) domain 1"/>
    <property type="match status" value="1"/>
</dbReference>
<comment type="catalytic activity">
    <reaction evidence="4">
        <text>L-seryl-[protein] + ATP = O-phospho-L-seryl-[protein] + ADP + H(+)</text>
        <dbReference type="Rhea" id="RHEA:17989"/>
        <dbReference type="Rhea" id="RHEA-COMP:9863"/>
        <dbReference type="Rhea" id="RHEA-COMP:11604"/>
        <dbReference type="ChEBI" id="CHEBI:15378"/>
        <dbReference type="ChEBI" id="CHEBI:29999"/>
        <dbReference type="ChEBI" id="CHEBI:30616"/>
        <dbReference type="ChEBI" id="CHEBI:83421"/>
        <dbReference type="ChEBI" id="CHEBI:456216"/>
        <dbReference type="EC" id="2.7.11.1"/>
    </reaction>
</comment>
<dbReference type="Pfam" id="PF00069">
    <property type="entry name" value="Pkinase"/>
    <property type="match status" value="1"/>
</dbReference>
<dbReference type="InterPro" id="IPR011009">
    <property type="entry name" value="Kinase-like_dom_sf"/>
</dbReference>
<protein>
    <submittedName>
        <fullName evidence="7">Kinase-like protein</fullName>
    </submittedName>
</protein>
<proteinExistence type="inferred from homology"/>
<evidence type="ECO:0000313" key="8">
    <source>
        <dbReference type="Proteomes" id="UP000799118"/>
    </source>
</evidence>
<evidence type="ECO:0000256" key="3">
    <source>
        <dbReference type="ARBA" id="ARBA00047899"/>
    </source>
</evidence>
<sequence>MSASWIHRKTRLQELLKSHGDEDEDALSLDRLLHGQLVIGKTIRTTEIDSVRFQDRDLQVLGTLEYGQFGVIDVVTCRLDSRVYIRKSTEKKFALRTREQCSPQFERDILLKALQTNTCWAPHLLCAFHTPTHLNLVMDYAEGGTLWDVLESSPLQGRISEDDLRWWAPQIVSAINWCHSQGFVHRDIKPHNFVITPTAHVLLIDFGSAAPLQPPARDGSRQVPKQYCLVPCGTCDYISPEILKAHEQALLALEIEDSEDPVLTNEDEVYGLETDWWSLGAMLYEMAYGVAPFFADDIRRTYFRIMDHRKSLKFNLNVSFTIEYQDFLKRLLTDAEFRLGRHNFAEITTHPFFNGVDWNAIPQQTKPSSLHLPQFSYSTNPELKAANTTERASEEFSQPFAFSALFQSSAATSSPGLSILRESPAHKSNLTESTSAAAFIGFSWGPPKDAFPEVHMEENTQHELPNSTGLGLSPALNTPRPLRIPSTWLTPTPTPQLPGSHLTPTPSLPGSAHTHAFSTPIKPTELPATPYHAQTLPRVMGSTIRRTNTGTRRAVSDREAMKQLADCVGMSARKRVMESGRKPRVLNSYSFGNGTGSTVRKELRFGFSAPNSDGPIRFEYPQPSLQQFQVPNLSGHTSGSGIGRFFGAGAGSDSGSILIQRMVIRL</sequence>
<dbReference type="PANTHER" id="PTHR22988:SF71">
    <property type="entry name" value="CITRON RHO-INTERACTING KINASE"/>
    <property type="match status" value="1"/>
</dbReference>
<organism evidence="7 8">
    <name type="scientific">Gymnopus androsaceus JB14</name>
    <dbReference type="NCBI Taxonomy" id="1447944"/>
    <lineage>
        <taxon>Eukaryota</taxon>
        <taxon>Fungi</taxon>
        <taxon>Dikarya</taxon>
        <taxon>Basidiomycota</taxon>
        <taxon>Agaricomycotina</taxon>
        <taxon>Agaricomycetes</taxon>
        <taxon>Agaricomycetidae</taxon>
        <taxon>Agaricales</taxon>
        <taxon>Marasmiineae</taxon>
        <taxon>Omphalotaceae</taxon>
        <taxon>Gymnopus</taxon>
    </lineage>
</organism>
<evidence type="ECO:0000256" key="4">
    <source>
        <dbReference type="ARBA" id="ARBA00048679"/>
    </source>
</evidence>
<evidence type="ECO:0000256" key="2">
    <source>
        <dbReference type="ARBA" id="ARBA00038271"/>
    </source>
</evidence>
<evidence type="ECO:0000259" key="6">
    <source>
        <dbReference type="PROSITE" id="PS50011"/>
    </source>
</evidence>
<dbReference type="InterPro" id="IPR000719">
    <property type="entry name" value="Prot_kinase_dom"/>
</dbReference>
<dbReference type="PANTHER" id="PTHR22988">
    <property type="entry name" value="MYOTONIC DYSTROPHY S/T KINASE-RELATED"/>
    <property type="match status" value="1"/>
</dbReference>
<dbReference type="InterPro" id="IPR008271">
    <property type="entry name" value="Ser/Thr_kinase_AS"/>
</dbReference>
<name>A0A6A4H906_9AGAR</name>
<evidence type="ECO:0000256" key="1">
    <source>
        <dbReference type="ARBA" id="ARBA00022553"/>
    </source>
</evidence>
<dbReference type="GO" id="GO:0031032">
    <property type="term" value="P:actomyosin structure organization"/>
    <property type="evidence" value="ECO:0007669"/>
    <property type="project" value="TreeGrafter"/>
</dbReference>
<dbReference type="GO" id="GO:0005737">
    <property type="term" value="C:cytoplasm"/>
    <property type="evidence" value="ECO:0007669"/>
    <property type="project" value="TreeGrafter"/>
</dbReference>
<comment type="similarity">
    <text evidence="2">Belongs to the protein kinase superfamily. STE Ser/Thr protein kinase family. COT1 subfamily.</text>
</comment>
<dbReference type="GO" id="GO:0005524">
    <property type="term" value="F:ATP binding"/>
    <property type="evidence" value="ECO:0007669"/>
    <property type="project" value="InterPro"/>
</dbReference>
<dbReference type="InterPro" id="IPR050839">
    <property type="entry name" value="Rho-assoc_Ser/Thr_Kinase"/>
</dbReference>
<dbReference type="AlphaFoldDB" id="A0A6A4H906"/>
<evidence type="ECO:0000256" key="5">
    <source>
        <dbReference type="SAM" id="MobiDB-lite"/>
    </source>
</evidence>
<keyword evidence="7" id="KW-0418">Kinase</keyword>
<dbReference type="SUPFAM" id="SSF56112">
    <property type="entry name" value="Protein kinase-like (PK-like)"/>
    <property type="match status" value="1"/>
</dbReference>
<accession>A0A6A4H906</accession>
<dbReference type="SMART" id="SM00220">
    <property type="entry name" value="S_TKc"/>
    <property type="match status" value="1"/>
</dbReference>
<feature type="region of interest" description="Disordered" evidence="5">
    <location>
        <begin position="492"/>
        <end position="515"/>
    </location>
</feature>